<dbReference type="PROSITE" id="PS51257">
    <property type="entry name" value="PROKAR_LIPOPROTEIN"/>
    <property type="match status" value="1"/>
</dbReference>
<proteinExistence type="inferred from homology"/>
<feature type="transmembrane region" description="Helical" evidence="15">
    <location>
        <begin position="85"/>
        <end position="105"/>
    </location>
</feature>
<dbReference type="SUPFAM" id="SSF49503">
    <property type="entry name" value="Cupredoxins"/>
    <property type="match status" value="1"/>
</dbReference>
<evidence type="ECO:0000256" key="9">
    <source>
        <dbReference type="ARBA" id="ARBA00022989"/>
    </source>
</evidence>
<dbReference type="InterPro" id="IPR034227">
    <property type="entry name" value="CuRO_UO_II"/>
</dbReference>
<dbReference type="NCBIfam" id="TIGR01433">
    <property type="entry name" value="CyoA"/>
    <property type="match status" value="1"/>
</dbReference>
<keyword evidence="6 15" id="KW-0812">Transmembrane</keyword>
<evidence type="ECO:0000256" key="3">
    <source>
        <dbReference type="ARBA" id="ARBA00022448"/>
    </source>
</evidence>
<evidence type="ECO:0000259" key="16">
    <source>
        <dbReference type="PROSITE" id="PS50857"/>
    </source>
</evidence>
<dbReference type="InterPro" id="IPR006333">
    <property type="entry name" value="Cyt_o_ubiquinol_oxidase_su2"/>
</dbReference>
<dbReference type="InterPro" id="IPR008972">
    <property type="entry name" value="Cupredoxin"/>
</dbReference>
<dbReference type="PROSITE" id="PS50857">
    <property type="entry name" value="COX2_CUA"/>
    <property type="match status" value="1"/>
</dbReference>
<dbReference type="CDD" id="cd04212">
    <property type="entry name" value="CuRO_UO_II"/>
    <property type="match status" value="1"/>
</dbReference>
<dbReference type="InterPro" id="IPR045187">
    <property type="entry name" value="CcO_II"/>
</dbReference>
<keyword evidence="5 14" id="KW-0679">Respiratory chain</keyword>
<keyword evidence="7" id="KW-0732">Signal</keyword>
<keyword evidence="9 15" id="KW-1133">Transmembrane helix</keyword>
<comment type="subcellular location">
    <subcellularLocation>
        <location evidence="1">Cell membrane</location>
        <topology evidence="1">Multi-pass membrane protein</topology>
    </subcellularLocation>
</comment>
<dbReference type="EMBL" id="JBFOHL010000010">
    <property type="protein sequence ID" value="MEW9625048.1"/>
    <property type="molecule type" value="Genomic_DNA"/>
</dbReference>
<gene>
    <name evidence="18" type="primary">cyoA</name>
    <name evidence="18" type="ORF">ABQJ56_12525</name>
</gene>
<dbReference type="RefSeq" id="WP_367845339.1">
    <property type="nucleotide sequence ID" value="NZ_JBFOHL010000010.1"/>
</dbReference>
<dbReference type="PANTHER" id="PTHR22888">
    <property type="entry name" value="CYTOCHROME C OXIDASE, SUBUNIT II"/>
    <property type="match status" value="1"/>
</dbReference>
<dbReference type="Pfam" id="PF00116">
    <property type="entry name" value="COX2"/>
    <property type="match status" value="1"/>
</dbReference>
<comment type="caution">
    <text evidence="18">The sequence shown here is derived from an EMBL/GenBank/DDBJ whole genome shotgun (WGS) entry which is preliminary data.</text>
</comment>
<evidence type="ECO:0000256" key="8">
    <source>
        <dbReference type="ARBA" id="ARBA00022982"/>
    </source>
</evidence>
<evidence type="ECO:0000256" key="14">
    <source>
        <dbReference type="PIRNR" id="PIRNR000292"/>
    </source>
</evidence>
<protein>
    <recommendedName>
        <fullName evidence="14">Ubiquinol oxidase subunit 2</fullName>
    </recommendedName>
</protein>
<keyword evidence="4 14" id="KW-1003">Cell membrane</keyword>
<evidence type="ECO:0000313" key="18">
    <source>
        <dbReference type="EMBL" id="MEW9625048.1"/>
    </source>
</evidence>
<keyword evidence="10 14" id="KW-0560">Oxidoreductase</keyword>
<keyword evidence="19" id="KW-1185">Reference proteome</keyword>
<dbReference type="PIRSF" id="PIRSF000292">
    <property type="entry name" value="Ubi_od_II"/>
    <property type="match status" value="1"/>
</dbReference>
<evidence type="ECO:0000313" key="19">
    <source>
        <dbReference type="Proteomes" id="UP001556170"/>
    </source>
</evidence>
<feature type="transmembrane region" description="Helical" evidence="15">
    <location>
        <begin position="38"/>
        <end position="64"/>
    </location>
</feature>
<accession>A0ABV3QS49</accession>
<dbReference type="InterPro" id="IPR011759">
    <property type="entry name" value="Cyt_c_oxidase_su2_TM_dom"/>
</dbReference>
<dbReference type="InterPro" id="IPR010514">
    <property type="entry name" value="COX_ARM"/>
</dbReference>
<evidence type="ECO:0000256" key="4">
    <source>
        <dbReference type="ARBA" id="ARBA00022475"/>
    </source>
</evidence>
<keyword evidence="8 14" id="KW-0249">Electron transport</keyword>
<dbReference type="PANTHER" id="PTHR22888:SF18">
    <property type="entry name" value="CYTOCHROME BO(3) UBIQUINOL OXIDASE SUBUNIT 2"/>
    <property type="match status" value="1"/>
</dbReference>
<dbReference type="Proteomes" id="UP001556170">
    <property type="component" value="Unassembled WGS sequence"/>
</dbReference>
<reference evidence="18 19" key="1">
    <citation type="submission" date="2024-06" db="EMBL/GenBank/DDBJ databases">
        <authorList>
            <person name="Woo H."/>
        </authorList>
    </citation>
    <scope>NUCLEOTIDE SEQUENCE [LARGE SCALE GENOMIC DNA]</scope>
    <source>
        <strain evidence="18 19">S2-g</strain>
    </source>
</reference>
<evidence type="ECO:0000256" key="12">
    <source>
        <dbReference type="ARBA" id="ARBA00023139"/>
    </source>
</evidence>
<comment type="similarity">
    <text evidence="2 14">Belongs to the cytochrome c oxidase subunit 2 family.</text>
</comment>
<evidence type="ECO:0000256" key="10">
    <source>
        <dbReference type="ARBA" id="ARBA00023002"/>
    </source>
</evidence>
<keyword evidence="12" id="KW-0564">Palmitate</keyword>
<keyword evidence="13" id="KW-0449">Lipoprotein</keyword>
<evidence type="ECO:0000256" key="15">
    <source>
        <dbReference type="SAM" id="Phobius"/>
    </source>
</evidence>
<evidence type="ECO:0000256" key="2">
    <source>
        <dbReference type="ARBA" id="ARBA00007866"/>
    </source>
</evidence>
<keyword evidence="3 14" id="KW-0813">Transport</keyword>
<sequence length="335" mass="36113">MTVKRLRGLLLSPLAVLAGCHLALLDPSGDVARQQSDVMIVTTVIIALIVVPVLIAIGVIAWRYRASSKKAHYDAEWDHSPQLELVVWAAPLLIIIAVGAISWIGTHQLDPYRPLDRVAQGQPVAAGTQPLEVDVVSLRWKWLFLYPQYGIATVNQLAAPVNVPIRFKLTSDAMMDAFSVPDLAGMVYTMPGMQTMLHAVINKPGQYPGFSANYSGAGFTDMRFTFEGMTQRDFDDWVAKAHAAGGTLDLQAYDLLRQPGRNAPVRSYASFEPDLYTRILNLCADPGQECKGQMMSPGASTAAAMQGMRDHPAHAGAGALVDAGKPVPAQAAAAH</sequence>
<evidence type="ECO:0000259" key="17">
    <source>
        <dbReference type="PROSITE" id="PS50999"/>
    </source>
</evidence>
<dbReference type="PROSITE" id="PS50999">
    <property type="entry name" value="COX2_TM"/>
    <property type="match status" value="1"/>
</dbReference>
<feature type="domain" description="Cytochrome oxidase subunit II copper A binding" evidence="16">
    <location>
        <begin position="128"/>
        <end position="240"/>
    </location>
</feature>
<dbReference type="InterPro" id="IPR002429">
    <property type="entry name" value="CcO_II-like_C"/>
</dbReference>
<evidence type="ECO:0000256" key="1">
    <source>
        <dbReference type="ARBA" id="ARBA00004651"/>
    </source>
</evidence>
<evidence type="ECO:0000256" key="5">
    <source>
        <dbReference type="ARBA" id="ARBA00022660"/>
    </source>
</evidence>
<name>A0ABV3QS49_9GAMM</name>
<evidence type="ECO:0000256" key="7">
    <source>
        <dbReference type="ARBA" id="ARBA00022729"/>
    </source>
</evidence>
<dbReference type="InterPro" id="IPR036257">
    <property type="entry name" value="Cyt_c_oxidase_su2_TM_sf"/>
</dbReference>
<evidence type="ECO:0000256" key="13">
    <source>
        <dbReference type="ARBA" id="ARBA00023288"/>
    </source>
</evidence>
<dbReference type="Gene3D" id="1.10.287.90">
    <property type="match status" value="1"/>
</dbReference>
<evidence type="ECO:0000256" key="11">
    <source>
        <dbReference type="ARBA" id="ARBA00023136"/>
    </source>
</evidence>
<dbReference type="Pfam" id="PF06481">
    <property type="entry name" value="COX_ARM"/>
    <property type="match status" value="1"/>
</dbReference>
<organism evidence="18 19">
    <name type="scientific">Rhodanobacter geophilus</name>
    <dbReference type="NCBI Taxonomy" id="3162488"/>
    <lineage>
        <taxon>Bacteria</taxon>
        <taxon>Pseudomonadati</taxon>
        <taxon>Pseudomonadota</taxon>
        <taxon>Gammaproteobacteria</taxon>
        <taxon>Lysobacterales</taxon>
        <taxon>Rhodanobacteraceae</taxon>
        <taxon>Rhodanobacter</taxon>
    </lineage>
</organism>
<dbReference type="SUPFAM" id="SSF81464">
    <property type="entry name" value="Cytochrome c oxidase subunit II-like, transmembrane region"/>
    <property type="match status" value="1"/>
</dbReference>
<feature type="domain" description="Cytochrome oxidase subunit II transmembrane region profile" evidence="17">
    <location>
        <begin position="16"/>
        <end position="113"/>
    </location>
</feature>
<evidence type="ECO:0000256" key="6">
    <source>
        <dbReference type="ARBA" id="ARBA00022692"/>
    </source>
</evidence>
<dbReference type="Gene3D" id="2.60.40.420">
    <property type="entry name" value="Cupredoxins - blue copper proteins"/>
    <property type="match status" value="1"/>
</dbReference>
<keyword evidence="11 14" id="KW-0472">Membrane</keyword>